<evidence type="ECO:0000256" key="2">
    <source>
        <dbReference type="ARBA" id="ARBA00022723"/>
    </source>
</evidence>
<dbReference type="NCBIfam" id="NF004046">
    <property type="entry name" value="PRK05563.1"/>
    <property type="match status" value="1"/>
</dbReference>
<accession>A0A928HIE4</accession>
<keyword evidence="2" id="KW-0479">Metal-binding</keyword>
<evidence type="ECO:0000256" key="5">
    <source>
        <dbReference type="ARBA" id="ARBA00022840"/>
    </source>
</evidence>
<evidence type="ECO:0000256" key="7">
    <source>
        <dbReference type="ARBA" id="ARBA00049244"/>
    </source>
</evidence>
<evidence type="ECO:0000256" key="9">
    <source>
        <dbReference type="SAM" id="MobiDB-lite"/>
    </source>
</evidence>
<dbReference type="Pfam" id="PF13177">
    <property type="entry name" value="DNA_pol3_delta2"/>
    <property type="match status" value="1"/>
</dbReference>
<dbReference type="GO" id="GO:0006261">
    <property type="term" value="P:DNA-templated DNA replication"/>
    <property type="evidence" value="ECO:0007669"/>
    <property type="project" value="TreeGrafter"/>
</dbReference>
<dbReference type="CDD" id="cd00009">
    <property type="entry name" value="AAA"/>
    <property type="match status" value="1"/>
</dbReference>
<keyword evidence="6 8" id="KW-0239">DNA-directed DNA polymerase</keyword>
<evidence type="ECO:0000256" key="4">
    <source>
        <dbReference type="ARBA" id="ARBA00022833"/>
    </source>
</evidence>
<dbReference type="GO" id="GO:0046872">
    <property type="term" value="F:metal ion binding"/>
    <property type="evidence" value="ECO:0007669"/>
    <property type="project" value="UniProtKB-KW"/>
</dbReference>
<proteinExistence type="inferred from homology"/>
<comment type="function">
    <text evidence="8">DNA polymerase III is a complex, multichain enzyme responsible for most of the replicative synthesis in bacteria. This DNA polymerase also exhibits 3' to 5' exonuclease activity.</text>
</comment>
<evidence type="ECO:0000256" key="6">
    <source>
        <dbReference type="ARBA" id="ARBA00022932"/>
    </source>
</evidence>
<comment type="similarity">
    <text evidence="1 8">Belongs to the DnaX/STICHEL family.</text>
</comment>
<dbReference type="EMBL" id="SUVG01000003">
    <property type="protein sequence ID" value="MBE6421002.1"/>
    <property type="molecule type" value="Genomic_DNA"/>
</dbReference>
<dbReference type="SUPFAM" id="SSF52540">
    <property type="entry name" value="P-loop containing nucleoside triphosphate hydrolases"/>
    <property type="match status" value="1"/>
</dbReference>
<comment type="subunit">
    <text evidence="8">DNA polymerase III contains a core (composed of alpha, epsilon and theta chains) that associates with a tau subunit. This core dimerizes to form the POLIII' complex. PolIII' associates with the gamma complex (composed of gamma, delta, delta', psi and chi chains) and with the beta chain to form the complete DNA polymerase III complex.</text>
</comment>
<dbReference type="InterPro" id="IPR003593">
    <property type="entry name" value="AAA+_ATPase"/>
</dbReference>
<dbReference type="GO" id="GO:0003887">
    <property type="term" value="F:DNA-directed DNA polymerase activity"/>
    <property type="evidence" value="ECO:0007669"/>
    <property type="project" value="UniProtKB-KW"/>
</dbReference>
<dbReference type="Gene3D" id="3.40.50.300">
    <property type="entry name" value="P-loop containing nucleotide triphosphate hydrolases"/>
    <property type="match status" value="1"/>
</dbReference>
<dbReference type="PANTHER" id="PTHR11669:SF0">
    <property type="entry name" value="PROTEIN STICHEL-LIKE 2"/>
    <property type="match status" value="1"/>
</dbReference>
<dbReference type="Pfam" id="PF22608">
    <property type="entry name" value="DNAX_ATPase_lid"/>
    <property type="match status" value="1"/>
</dbReference>
<evidence type="ECO:0000259" key="10">
    <source>
        <dbReference type="SMART" id="SM00382"/>
    </source>
</evidence>
<dbReference type="InterPro" id="IPR045085">
    <property type="entry name" value="HLD_clamp_pol_III_gamma_tau"/>
</dbReference>
<name>A0A928HIE4_9BACT</name>
<gene>
    <name evidence="8 11" type="primary">dnaX</name>
    <name evidence="11" type="ORF">E7027_02530</name>
</gene>
<evidence type="ECO:0000256" key="8">
    <source>
        <dbReference type="RuleBase" id="RU364063"/>
    </source>
</evidence>
<dbReference type="Proteomes" id="UP000725649">
    <property type="component" value="Unassembled WGS sequence"/>
</dbReference>
<comment type="caution">
    <text evidence="11">The sequence shown here is derived from an EMBL/GenBank/DDBJ whole genome shotgun (WGS) entry which is preliminary data.</text>
</comment>
<evidence type="ECO:0000313" key="12">
    <source>
        <dbReference type="Proteomes" id="UP000725649"/>
    </source>
</evidence>
<sequence length="602" mass="65452">MENFEETKQYVSLANKYRPQKFEDMVGQESISKTLQNALKLGRIAHAYLFYGPRGCGKTTTARILAKALNCTGNGDKPTPEPCGKCPQCLEIAQSADLDVLELDAASNTQVEKVREAIIDTVALASSRDRFKVFILDEVHMLSSSSFNALLKTIEEPPAHVVFILATTEKHKVPATIVSRCQTFRFRPITLDEITTHLLDLAGAENIDLTPGAAKIIAKNAGGAMRDALTLLDRAIAYSGERIDEKLLGEMLGLTPEDLIKQAVGALIHKDNSSLHQVFETLKAEGFDANSFLKDLKNALGDLFYFSLGQGGEPFGGAKELIKEVSPGFLAQVSRKINKVIEEVKFSDNALVSAEVGIFTVMDSCLDIEGFIRRLEALERATTGVPSGPTNSSFRQTPVSKPAPRAEAVTKPAASYAAPKSTASPVQENPLPVRQEKPVLATEKPANLTSRQLWEKMLKHFEKNPFVYDVMTNCTVNFGEEEWTLCFAAGKEFYQIPAQYKLADLEAAAKKISGQTIKFKLASAQENTMTPSAKPASVTPVTKKENSAKETSAPVAEISAEEPFVAASFEKDAVAENSFVSAEDAPEEVRGVLEIISGELIG</sequence>
<feature type="domain" description="AAA+ ATPase" evidence="10">
    <location>
        <begin position="44"/>
        <end position="190"/>
    </location>
</feature>
<dbReference type="Gene3D" id="1.10.8.60">
    <property type="match status" value="1"/>
</dbReference>
<feature type="region of interest" description="Disordered" evidence="9">
    <location>
        <begin position="382"/>
        <end position="429"/>
    </location>
</feature>
<dbReference type="AlphaFoldDB" id="A0A928HIE4"/>
<comment type="catalytic activity">
    <reaction evidence="7 8">
        <text>DNA(n) + a 2'-deoxyribonucleoside 5'-triphosphate = DNA(n+1) + diphosphate</text>
        <dbReference type="Rhea" id="RHEA:22508"/>
        <dbReference type="Rhea" id="RHEA-COMP:17339"/>
        <dbReference type="Rhea" id="RHEA-COMP:17340"/>
        <dbReference type="ChEBI" id="CHEBI:33019"/>
        <dbReference type="ChEBI" id="CHEBI:61560"/>
        <dbReference type="ChEBI" id="CHEBI:173112"/>
        <dbReference type="EC" id="2.7.7.7"/>
    </reaction>
</comment>
<dbReference type="GO" id="GO:0005524">
    <property type="term" value="F:ATP binding"/>
    <property type="evidence" value="ECO:0007669"/>
    <property type="project" value="UniProtKB-KW"/>
</dbReference>
<protein>
    <recommendedName>
        <fullName evidence="8">DNA polymerase III subunit gamma/tau</fullName>
        <ecNumber evidence="8">2.7.7.7</ecNumber>
    </recommendedName>
</protein>
<reference evidence="11" key="1">
    <citation type="submission" date="2019-04" db="EMBL/GenBank/DDBJ databases">
        <title>Evolution of Biomass-Degrading Anaerobic Consortia Revealed by Metagenomics.</title>
        <authorList>
            <person name="Peng X."/>
        </authorList>
    </citation>
    <scope>NUCLEOTIDE SEQUENCE</scope>
    <source>
        <strain evidence="11">SIG66</strain>
    </source>
</reference>
<dbReference type="InterPro" id="IPR012763">
    <property type="entry name" value="DNA_pol_III_sug/sutau_N"/>
</dbReference>
<keyword evidence="8 11" id="KW-0548">Nucleotidyltransferase</keyword>
<evidence type="ECO:0000313" key="11">
    <source>
        <dbReference type="EMBL" id="MBE6421002.1"/>
    </source>
</evidence>
<feature type="compositionally biased region" description="Polar residues" evidence="9">
    <location>
        <begin position="384"/>
        <end position="399"/>
    </location>
</feature>
<dbReference type="FunFam" id="3.40.50.300:FF:000014">
    <property type="entry name" value="DNA polymerase III subunit gamma/tau"/>
    <property type="match status" value="1"/>
</dbReference>
<keyword evidence="8 11" id="KW-0808">Transferase</keyword>
<dbReference type="GO" id="GO:0009360">
    <property type="term" value="C:DNA polymerase III complex"/>
    <property type="evidence" value="ECO:0007669"/>
    <property type="project" value="InterPro"/>
</dbReference>
<evidence type="ECO:0000256" key="1">
    <source>
        <dbReference type="ARBA" id="ARBA00006360"/>
    </source>
</evidence>
<dbReference type="PANTHER" id="PTHR11669">
    <property type="entry name" value="REPLICATION FACTOR C / DNA POLYMERASE III GAMMA-TAU SUBUNIT"/>
    <property type="match status" value="1"/>
</dbReference>
<dbReference type="InterPro" id="IPR027417">
    <property type="entry name" value="P-loop_NTPase"/>
</dbReference>
<keyword evidence="8" id="KW-0235">DNA replication</keyword>
<keyword evidence="4" id="KW-0862">Zinc</keyword>
<evidence type="ECO:0000256" key="3">
    <source>
        <dbReference type="ARBA" id="ARBA00022741"/>
    </source>
</evidence>
<feature type="region of interest" description="Disordered" evidence="9">
    <location>
        <begin position="528"/>
        <end position="555"/>
    </location>
</feature>
<keyword evidence="5 8" id="KW-0067">ATP-binding</keyword>
<keyword evidence="3 8" id="KW-0547">Nucleotide-binding</keyword>
<dbReference type="CDD" id="cd18137">
    <property type="entry name" value="HLD_clamp_pol_III_gamma_tau"/>
    <property type="match status" value="1"/>
</dbReference>
<dbReference type="SMART" id="SM00382">
    <property type="entry name" value="AAA"/>
    <property type="match status" value="1"/>
</dbReference>
<dbReference type="EC" id="2.7.7.7" evidence="8"/>
<dbReference type="NCBIfam" id="TIGR02397">
    <property type="entry name" value="dnaX_nterm"/>
    <property type="match status" value="1"/>
</dbReference>
<dbReference type="InterPro" id="IPR050238">
    <property type="entry name" value="DNA_Rep/Repair_Clamp_Loader"/>
</dbReference>
<organism evidence="11 12">
    <name type="scientific">Candidatus Avelusimicrobium gallicola</name>
    <dbReference type="NCBI Taxonomy" id="2562704"/>
    <lineage>
        <taxon>Bacteria</taxon>
        <taxon>Pseudomonadati</taxon>
        <taxon>Elusimicrobiota</taxon>
        <taxon>Elusimicrobia</taxon>
        <taxon>Elusimicrobiales</taxon>
        <taxon>Elusimicrobiaceae</taxon>
        <taxon>Candidatus Avelusimicrobium</taxon>
    </lineage>
</organism>